<proteinExistence type="inferred from homology"/>
<dbReference type="PROSITE" id="PS01040">
    <property type="entry name" value="SBP_BACTERIAL_5"/>
    <property type="match status" value="1"/>
</dbReference>
<dbReference type="PANTHER" id="PTHR30290:SF10">
    <property type="entry name" value="PERIPLASMIC OLIGOPEPTIDE-BINDING PROTEIN-RELATED"/>
    <property type="match status" value="1"/>
</dbReference>
<dbReference type="InterPro" id="IPR039424">
    <property type="entry name" value="SBP_5"/>
</dbReference>
<gene>
    <name evidence="8" type="ORF">Tbon_13545</name>
</gene>
<keyword evidence="9" id="KW-1185">Reference proteome</keyword>
<dbReference type="RefSeq" id="WP_158068190.1">
    <property type="nucleotide sequence ID" value="NZ_CP042829.1"/>
</dbReference>
<feature type="signal peptide" evidence="6">
    <location>
        <begin position="1"/>
        <end position="24"/>
    </location>
</feature>
<evidence type="ECO:0000256" key="4">
    <source>
        <dbReference type="ARBA" id="ARBA00022729"/>
    </source>
</evidence>
<evidence type="ECO:0000256" key="3">
    <source>
        <dbReference type="ARBA" id="ARBA00022448"/>
    </source>
</evidence>
<dbReference type="Gene3D" id="3.40.190.10">
    <property type="entry name" value="Periplasmic binding protein-like II"/>
    <property type="match status" value="1"/>
</dbReference>
<comment type="similarity">
    <text evidence="2">Belongs to the bacterial solute-binding protein 5 family.</text>
</comment>
<evidence type="ECO:0000256" key="2">
    <source>
        <dbReference type="ARBA" id="ARBA00005695"/>
    </source>
</evidence>
<evidence type="ECO:0000256" key="1">
    <source>
        <dbReference type="ARBA" id="ARBA00004193"/>
    </source>
</evidence>
<dbReference type="InterPro" id="IPR023765">
    <property type="entry name" value="SBP_5_CS"/>
</dbReference>
<dbReference type="Pfam" id="PF00496">
    <property type="entry name" value="SBP_bac_5"/>
    <property type="match status" value="1"/>
</dbReference>
<sequence>MTKRYWRMLLSAAAIVAVAVAAVACGDDDDDSGSGGGGSAATATAPGGSQGSAGPSGTITIGATQFETWDPHFSDFAQDITHFVYVWRGLYHLDVNDKPQPAMADGAPQVSSDGKTYTIKLKKDLKWSDGQPLTAEDFVLGIQRTCNPDVAGHYQYILTNIVGCDDYYNAAQKSAAEKEELRKKVGVRAVDAQTLEVKLQEAQPTFPIILALWPTFPAPKHKLASVDAPWPGPLENVYNGPFMPAAYTEKASMELKPNPNWTGTKVGVEKVVLKYVDDAAVLNNAYRTGEVDATAANKPELDKLKTEFAKELQLYPATRTIGLEFNVTKSPVDKPEVRLALSQATDRATLVKVVFKDANTPTTSWVPPARNGLKGGEYDAILGFNPTKAKENLAKAGYPDGKGFPQLTLLLVDSQTNKLLGEFLQAEWKKHLGIDLKLEFVDSKTRSSRFNSSDFQLVVGGWQEDYPDPENWFLGLWETGGSINKTKTSIKALDDIIAKAKFNTNDEQRRQQYREAEKLLLQEANGIAPLWHTLAAFLVKPHISGMVENKRPGDTFVPGDWYIELWKTSKK</sequence>
<feature type="compositionally biased region" description="Low complexity" evidence="5">
    <location>
        <begin position="40"/>
        <end position="57"/>
    </location>
</feature>
<feature type="domain" description="Solute-binding protein family 5" evidence="7">
    <location>
        <begin position="98"/>
        <end position="481"/>
    </location>
</feature>
<dbReference type="EMBL" id="CP042829">
    <property type="protein sequence ID" value="QFG04255.1"/>
    <property type="molecule type" value="Genomic_DNA"/>
</dbReference>
<evidence type="ECO:0000259" key="7">
    <source>
        <dbReference type="Pfam" id="PF00496"/>
    </source>
</evidence>
<dbReference type="Gene3D" id="3.90.76.10">
    <property type="entry name" value="Dipeptide-binding Protein, Domain 1"/>
    <property type="match status" value="1"/>
</dbReference>
<dbReference type="CDD" id="cd08504">
    <property type="entry name" value="PBP2_OppA"/>
    <property type="match status" value="1"/>
</dbReference>
<organism evidence="8 9">
    <name type="scientific">Tepidiforma bonchosmolovskayae</name>
    <dbReference type="NCBI Taxonomy" id="2601677"/>
    <lineage>
        <taxon>Bacteria</taxon>
        <taxon>Bacillati</taxon>
        <taxon>Chloroflexota</taxon>
        <taxon>Tepidiformia</taxon>
        <taxon>Tepidiformales</taxon>
        <taxon>Tepidiformaceae</taxon>
        <taxon>Tepidiforma</taxon>
    </lineage>
</organism>
<evidence type="ECO:0000256" key="5">
    <source>
        <dbReference type="SAM" id="MobiDB-lite"/>
    </source>
</evidence>
<dbReference type="Proteomes" id="UP000326331">
    <property type="component" value="Chromosome"/>
</dbReference>
<dbReference type="SUPFAM" id="SSF53850">
    <property type="entry name" value="Periplasmic binding protein-like II"/>
    <property type="match status" value="1"/>
</dbReference>
<comment type="subcellular location">
    <subcellularLocation>
        <location evidence="1">Cell membrane</location>
        <topology evidence="1">Lipid-anchor</topology>
    </subcellularLocation>
</comment>
<feature type="chain" id="PRO_5047387732" evidence="6">
    <location>
        <begin position="25"/>
        <end position="571"/>
    </location>
</feature>
<dbReference type="Gene3D" id="3.10.105.10">
    <property type="entry name" value="Dipeptide-binding Protein, Domain 3"/>
    <property type="match status" value="1"/>
</dbReference>
<accession>A0ABX6C7T0</accession>
<evidence type="ECO:0000313" key="8">
    <source>
        <dbReference type="EMBL" id="QFG04255.1"/>
    </source>
</evidence>
<name>A0ABX6C7T0_9CHLR</name>
<dbReference type="PROSITE" id="PS51257">
    <property type="entry name" value="PROKAR_LIPOPROTEIN"/>
    <property type="match status" value="1"/>
</dbReference>
<evidence type="ECO:0000313" key="9">
    <source>
        <dbReference type="Proteomes" id="UP000326331"/>
    </source>
</evidence>
<evidence type="ECO:0000256" key="6">
    <source>
        <dbReference type="SAM" id="SignalP"/>
    </source>
</evidence>
<dbReference type="InterPro" id="IPR030678">
    <property type="entry name" value="Peptide/Ni-bd"/>
</dbReference>
<feature type="region of interest" description="Disordered" evidence="5">
    <location>
        <begin position="28"/>
        <end position="57"/>
    </location>
</feature>
<keyword evidence="3" id="KW-0813">Transport</keyword>
<protein>
    <submittedName>
        <fullName evidence="8">Peptide ABC transporter substrate-binding protein</fullName>
    </submittedName>
</protein>
<keyword evidence="4 6" id="KW-0732">Signal</keyword>
<dbReference type="PANTHER" id="PTHR30290">
    <property type="entry name" value="PERIPLASMIC BINDING COMPONENT OF ABC TRANSPORTER"/>
    <property type="match status" value="1"/>
</dbReference>
<dbReference type="InterPro" id="IPR000914">
    <property type="entry name" value="SBP_5_dom"/>
</dbReference>
<reference evidence="8 9" key="1">
    <citation type="submission" date="2019-10" db="EMBL/GenBank/DDBJ databases">
        <title>Thermopilla bonchosmolovskayae gen. nov., sp. nov., a moderately thermophilic Chloroflexi bacterium from a Chukotka hot spring (Arctic, Russia), representing a novel classis Thermopillaia, which include previously uncultivated lineage OLB14.</title>
        <authorList>
            <person name="Kochetkova T.V."/>
            <person name="Zayulina K.S."/>
            <person name="Zhigarkov V.S."/>
            <person name="Minaev N.V."/>
            <person name="Novikov A."/>
            <person name="Toshchakov S.V."/>
            <person name="Elcheninov A.G."/>
            <person name="Kublanov I.V."/>
        </authorList>
    </citation>
    <scope>NUCLEOTIDE SEQUENCE [LARGE SCALE GENOMIC DNA]</scope>
    <source>
        <strain evidence="8 9">3753O</strain>
    </source>
</reference>
<dbReference type="PIRSF" id="PIRSF002741">
    <property type="entry name" value="MppA"/>
    <property type="match status" value="1"/>
</dbReference>